<sequence length="313" mass="35731">MIQVAKRFIEFIIFLLLLSFISFIFIKLAPGDPVKQMLQVDEVSVTKEQIEALREELKLHEPIYVQYWYWLKRFFEFDLGHSYITKQPVVSELLSRFPATITLTCTSLIVMILISIPLGTLSALYKNKWVDYICRLFALVGSSIPSFWLGLLFIELFAVQLGILPSMGKGTIQHVILPSLTLGIAMSAVYVRLLRSSLLESLNEDYVKAARARGISEKRIFLFHVFRRSLIPVITIFGMSLGSLISGTVVIEVLFAYPGIGKMVVDAIIRRDYPVIQGYVLFITILIVLINIFVDICCRYLNPEIRLKGVERR</sequence>
<keyword evidence="7" id="KW-0406">Ion transport</keyword>
<keyword evidence="5 13" id="KW-0812">Transmembrane</keyword>
<gene>
    <name evidence="15" type="ORF">AZI98_10585</name>
</gene>
<dbReference type="PROSITE" id="PS50928">
    <property type="entry name" value="ABC_TM1"/>
    <property type="match status" value="1"/>
</dbReference>
<dbReference type="InterPro" id="IPR045621">
    <property type="entry name" value="BPD_transp_1_N"/>
</dbReference>
<reference evidence="15 16" key="1">
    <citation type="submission" date="2016-04" db="EMBL/GenBank/DDBJ databases">
        <title>Draft genome sequence of Aeribacillus pallidus 8m3 from petroleum reservoir.</title>
        <authorList>
            <person name="Poltaraus A.B."/>
            <person name="Nazina T.N."/>
            <person name="Tourova T.P."/>
            <person name="Malakho S.M."/>
            <person name="Korshunova A.V."/>
            <person name="Sokolova D.S."/>
        </authorList>
    </citation>
    <scope>NUCLEOTIDE SEQUENCE [LARGE SCALE GENOMIC DNA]</scope>
    <source>
        <strain evidence="15 16">8m3</strain>
    </source>
</reference>
<dbReference type="PANTHER" id="PTHR43163:SF6">
    <property type="entry name" value="DIPEPTIDE TRANSPORT SYSTEM PERMEASE PROTEIN DPPB-RELATED"/>
    <property type="match status" value="1"/>
</dbReference>
<evidence type="ECO:0000256" key="7">
    <source>
        <dbReference type="ARBA" id="ARBA00023065"/>
    </source>
</evidence>
<comment type="caution">
    <text evidence="15">The sequence shown here is derived from an EMBL/GenBank/DDBJ whole genome shotgun (WGS) entry which is preliminary data.</text>
</comment>
<dbReference type="AlphaFoldDB" id="A0A165XJ76"/>
<evidence type="ECO:0000256" key="5">
    <source>
        <dbReference type="ARBA" id="ARBA00022692"/>
    </source>
</evidence>
<feature type="transmembrane region" description="Helical" evidence="13">
    <location>
        <begin position="12"/>
        <end position="29"/>
    </location>
</feature>
<comment type="similarity">
    <text evidence="10">Belongs to the binding-protein-dependent transport system permease family. OppBC subfamily.</text>
</comment>
<dbReference type="NCBIfam" id="NF045470">
    <property type="entry name" value="Opp2B"/>
    <property type="match status" value="1"/>
</dbReference>
<dbReference type="STRING" id="33936.AZI98_10585"/>
<comment type="subunit">
    <text evidence="11">The complex is composed of two ATP-binding proteins (NikD and NikE), two transmembrane proteins (NikB and NikC) and a solute-binding protein (NikA).</text>
</comment>
<keyword evidence="8" id="KW-0921">Nickel transport</keyword>
<dbReference type="Proteomes" id="UP000076476">
    <property type="component" value="Unassembled WGS sequence"/>
</dbReference>
<dbReference type="SUPFAM" id="SSF161098">
    <property type="entry name" value="MetI-like"/>
    <property type="match status" value="1"/>
</dbReference>
<organism evidence="15 16">
    <name type="scientific">Aeribacillus pallidus</name>
    <dbReference type="NCBI Taxonomy" id="33936"/>
    <lineage>
        <taxon>Bacteria</taxon>
        <taxon>Bacillati</taxon>
        <taxon>Bacillota</taxon>
        <taxon>Bacilli</taxon>
        <taxon>Bacillales</taxon>
        <taxon>Bacillaceae</taxon>
        <taxon>Aeribacillus</taxon>
    </lineage>
</organism>
<keyword evidence="2 13" id="KW-0813">Transport</keyword>
<evidence type="ECO:0000256" key="2">
    <source>
        <dbReference type="ARBA" id="ARBA00022448"/>
    </source>
</evidence>
<keyword evidence="9 13" id="KW-0472">Membrane</keyword>
<comment type="subcellular location">
    <subcellularLocation>
        <location evidence="1 13">Cell membrane</location>
        <topology evidence="1 13">Multi-pass membrane protein</topology>
    </subcellularLocation>
</comment>
<evidence type="ECO:0000256" key="10">
    <source>
        <dbReference type="ARBA" id="ARBA00024202"/>
    </source>
</evidence>
<feature type="transmembrane region" description="Helical" evidence="13">
    <location>
        <begin position="229"/>
        <end position="256"/>
    </location>
</feature>
<evidence type="ECO:0000256" key="4">
    <source>
        <dbReference type="ARBA" id="ARBA00022596"/>
    </source>
</evidence>
<feature type="transmembrane region" description="Helical" evidence="13">
    <location>
        <begin position="175"/>
        <end position="194"/>
    </location>
</feature>
<evidence type="ECO:0000256" key="13">
    <source>
        <dbReference type="RuleBase" id="RU363032"/>
    </source>
</evidence>
<evidence type="ECO:0000256" key="3">
    <source>
        <dbReference type="ARBA" id="ARBA00022475"/>
    </source>
</evidence>
<feature type="transmembrane region" description="Helical" evidence="13">
    <location>
        <begin position="101"/>
        <end position="124"/>
    </location>
</feature>
<dbReference type="InterPro" id="IPR050045">
    <property type="entry name" value="Opp2B"/>
</dbReference>
<evidence type="ECO:0000256" key="12">
    <source>
        <dbReference type="ARBA" id="ARBA00044774"/>
    </source>
</evidence>
<evidence type="ECO:0000313" key="16">
    <source>
        <dbReference type="Proteomes" id="UP000076476"/>
    </source>
</evidence>
<evidence type="ECO:0000259" key="14">
    <source>
        <dbReference type="PROSITE" id="PS50928"/>
    </source>
</evidence>
<dbReference type="Pfam" id="PF19300">
    <property type="entry name" value="BPD_transp_1_N"/>
    <property type="match status" value="1"/>
</dbReference>
<keyword evidence="6 13" id="KW-1133">Transmembrane helix</keyword>
<proteinExistence type="inferred from homology"/>
<evidence type="ECO:0000256" key="8">
    <source>
        <dbReference type="ARBA" id="ARBA00023112"/>
    </source>
</evidence>
<dbReference type="OrthoDB" id="9773683at2"/>
<keyword evidence="3" id="KW-1003">Cell membrane</keyword>
<dbReference type="RefSeq" id="WP_063388258.1">
    <property type="nucleotide sequence ID" value="NZ_LWBR01000027.1"/>
</dbReference>
<feature type="transmembrane region" description="Helical" evidence="13">
    <location>
        <begin position="276"/>
        <end position="298"/>
    </location>
</feature>
<dbReference type="EMBL" id="LWBR01000027">
    <property type="protein sequence ID" value="KZN96089.1"/>
    <property type="molecule type" value="Genomic_DNA"/>
</dbReference>
<evidence type="ECO:0000313" key="15">
    <source>
        <dbReference type="EMBL" id="KZN96089.1"/>
    </source>
</evidence>
<keyword evidence="4" id="KW-0533">Nickel</keyword>
<dbReference type="GO" id="GO:0015099">
    <property type="term" value="F:nickel cation transmembrane transporter activity"/>
    <property type="evidence" value="ECO:0007669"/>
    <property type="project" value="InterPro"/>
</dbReference>
<evidence type="ECO:0000256" key="9">
    <source>
        <dbReference type="ARBA" id="ARBA00023136"/>
    </source>
</evidence>
<name>A0A165XJ76_9BACI</name>
<feature type="transmembrane region" description="Helical" evidence="13">
    <location>
        <begin position="136"/>
        <end position="163"/>
    </location>
</feature>
<evidence type="ECO:0000256" key="11">
    <source>
        <dbReference type="ARBA" id="ARBA00038669"/>
    </source>
</evidence>
<dbReference type="InterPro" id="IPR035906">
    <property type="entry name" value="MetI-like_sf"/>
</dbReference>
<keyword evidence="16" id="KW-1185">Reference proteome</keyword>
<dbReference type="Pfam" id="PF00528">
    <property type="entry name" value="BPD_transp_1"/>
    <property type="match status" value="1"/>
</dbReference>
<feature type="domain" description="ABC transmembrane type-1" evidence="14">
    <location>
        <begin position="97"/>
        <end position="294"/>
    </location>
</feature>
<protein>
    <recommendedName>
        <fullName evidence="12">Nickel import system permease protein NikB</fullName>
    </recommendedName>
</protein>
<accession>A0A165XJ76</accession>
<dbReference type="CDD" id="cd06261">
    <property type="entry name" value="TM_PBP2"/>
    <property type="match status" value="1"/>
</dbReference>
<dbReference type="GO" id="GO:0005886">
    <property type="term" value="C:plasma membrane"/>
    <property type="evidence" value="ECO:0007669"/>
    <property type="project" value="UniProtKB-SubCell"/>
</dbReference>
<evidence type="ECO:0000256" key="1">
    <source>
        <dbReference type="ARBA" id="ARBA00004651"/>
    </source>
</evidence>
<evidence type="ECO:0000256" key="6">
    <source>
        <dbReference type="ARBA" id="ARBA00022989"/>
    </source>
</evidence>
<dbReference type="InterPro" id="IPR000515">
    <property type="entry name" value="MetI-like"/>
</dbReference>
<dbReference type="PANTHER" id="PTHR43163">
    <property type="entry name" value="DIPEPTIDE TRANSPORT SYSTEM PERMEASE PROTEIN DPPB-RELATED"/>
    <property type="match status" value="1"/>
</dbReference>
<dbReference type="Gene3D" id="1.10.3720.10">
    <property type="entry name" value="MetI-like"/>
    <property type="match status" value="1"/>
</dbReference>